<dbReference type="Gene3D" id="3.30.930.10">
    <property type="entry name" value="Bira Bifunctional Protein, Domain 2"/>
    <property type="match status" value="1"/>
</dbReference>
<dbReference type="Pfam" id="PF02237">
    <property type="entry name" value="BPL_C"/>
    <property type="match status" value="1"/>
</dbReference>
<dbReference type="InterPro" id="IPR036390">
    <property type="entry name" value="WH_DNA-bd_sf"/>
</dbReference>
<evidence type="ECO:0000256" key="2">
    <source>
        <dbReference type="ARBA" id="ARBA00022741"/>
    </source>
</evidence>
<dbReference type="GO" id="GO:0004077">
    <property type="term" value="F:biotin--[biotin carboxyl-carrier protein] ligase activity"/>
    <property type="evidence" value="ECO:0007669"/>
    <property type="project" value="UniProtKB-EC"/>
</dbReference>
<dbReference type="SUPFAM" id="SSF46785">
    <property type="entry name" value="Winged helix' DNA-binding domain"/>
    <property type="match status" value="1"/>
</dbReference>
<evidence type="ECO:0000256" key="3">
    <source>
        <dbReference type="ARBA" id="ARBA00022840"/>
    </source>
</evidence>
<dbReference type="NCBIfam" id="TIGR00121">
    <property type="entry name" value="birA_ligase"/>
    <property type="match status" value="1"/>
</dbReference>
<comment type="catalytic activity">
    <reaction evidence="5">
        <text>biotin + L-lysyl-[protein] + ATP = N(6)-biotinyl-L-lysyl-[protein] + AMP + diphosphate + H(+)</text>
        <dbReference type="Rhea" id="RHEA:11756"/>
        <dbReference type="Rhea" id="RHEA-COMP:9752"/>
        <dbReference type="Rhea" id="RHEA-COMP:10505"/>
        <dbReference type="ChEBI" id="CHEBI:15378"/>
        <dbReference type="ChEBI" id="CHEBI:29969"/>
        <dbReference type="ChEBI" id="CHEBI:30616"/>
        <dbReference type="ChEBI" id="CHEBI:33019"/>
        <dbReference type="ChEBI" id="CHEBI:57586"/>
        <dbReference type="ChEBI" id="CHEBI:83144"/>
        <dbReference type="ChEBI" id="CHEBI:456215"/>
        <dbReference type="EC" id="6.3.4.15"/>
    </reaction>
</comment>
<dbReference type="InterPro" id="IPR045864">
    <property type="entry name" value="aa-tRNA-synth_II/BPL/LPL"/>
</dbReference>
<proteinExistence type="inferred from homology"/>
<comment type="caution">
    <text evidence="5">Lacks conserved residue(s) required for the propagation of feature annotation.</text>
</comment>
<dbReference type="RefSeq" id="WP_191799277.1">
    <property type="nucleotide sequence ID" value="NZ_JACSQL010000002.1"/>
</dbReference>
<keyword evidence="4 5" id="KW-0092">Biotin</keyword>
<dbReference type="EC" id="6.3.4.15" evidence="5"/>
<feature type="binding site" evidence="5">
    <location>
        <begin position="119"/>
        <end position="121"/>
    </location>
    <ligand>
        <name>biotin</name>
        <dbReference type="ChEBI" id="CHEBI:57586"/>
    </ligand>
</feature>
<comment type="caution">
    <text evidence="7">The sequence shown here is derived from an EMBL/GenBank/DDBJ whole genome shotgun (WGS) entry which is preliminary data.</text>
</comment>
<dbReference type="Gene3D" id="1.10.10.10">
    <property type="entry name" value="Winged helix-like DNA-binding domain superfamily/Winged helix DNA-binding domain"/>
    <property type="match status" value="1"/>
</dbReference>
<dbReference type="Proteomes" id="UP000608071">
    <property type="component" value="Unassembled WGS sequence"/>
</dbReference>
<dbReference type="PANTHER" id="PTHR12835">
    <property type="entry name" value="BIOTIN PROTEIN LIGASE"/>
    <property type="match status" value="1"/>
</dbReference>
<dbReference type="InterPro" id="IPR013196">
    <property type="entry name" value="HTH_11"/>
</dbReference>
<organism evidence="7 8">
    <name type="scientific">Paenibacillus gallinarum</name>
    <dbReference type="NCBI Taxonomy" id="2762232"/>
    <lineage>
        <taxon>Bacteria</taxon>
        <taxon>Bacillati</taxon>
        <taxon>Bacillota</taxon>
        <taxon>Bacilli</taxon>
        <taxon>Bacillales</taxon>
        <taxon>Paenibacillaceae</taxon>
        <taxon>Paenibacillus</taxon>
    </lineage>
</organism>
<dbReference type="Pfam" id="PF03099">
    <property type="entry name" value="BPL_LplA_LipB"/>
    <property type="match status" value="1"/>
</dbReference>
<keyword evidence="5" id="KW-0804">Transcription</keyword>
<comment type="similarity">
    <text evidence="5">Belongs to the biotin--protein ligase family.</text>
</comment>
<dbReference type="PANTHER" id="PTHR12835:SF5">
    <property type="entry name" value="BIOTIN--PROTEIN LIGASE"/>
    <property type="match status" value="1"/>
</dbReference>
<keyword evidence="2 5" id="KW-0547">Nucleotide-binding</keyword>
<sequence>MKFKLLLDLFDEKSNDFLSGEEISNRLSISRAAVWKQINQLRELGYEFEAVSRKGYRLLYKPDQYEHKDLMQNINTAVFGSRLHLLESTSSTQIEAIKLAEEGAEAGTLVISDMQTNGRGRLGRNWFSPAGKGIWMSLVLRPELPVRFMPQLTLLTGVAVCSAIRKVTGVEAGLKWPNDILVNGRKVCGILLEAATEDNKVRYCIAGIGIDVNLSELDYPEDLRSIATSLKIESGTSVSRSRLIGEVMNQLEARYLQYENEGFAPILKEWEALSASIGKQVRSVTLNQVIEGTAIGLSDSGGLMVLTEEGKNSTIFSGEVEIIQ</sequence>
<comment type="function">
    <text evidence="5">Acts both as a biotin--[acetyl-CoA-carboxylase] ligase and a repressor.</text>
</comment>
<gene>
    <name evidence="5" type="primary">birA</name>
    <name evidence="7" type="ORF">H9647_08365</name>
</gene>
<dbReference type="HAMAP" id="MF_00978">
    <property type="entry name" value="Bifunct_BirA"/>
    <property type="match status" value="1"/>
</dbReference>
<dbReference type="SUPFAM" id="SSF55681">
    <property type="entry name" value="Class II aaRS and biotin synthetases"/>
    <property type="match status" value="1"/>
</dbReference>
<feature type="domain" description="BPL/LPL catalytic" evidence="6">
    <location>
        <begin position="68"/>
        <end position="259"/>
    </location>
</feature>
<evidence type="ECO:0000256" key="1">
    <source>
        <dbReference type="ARBA" id="ARBA00022598"/>
    </source>
</evidence>
<dbReference type="InterPro" id="IPR004143">
    <property type="entry name" value="BPL_LPL_catalytic"/>
</dbReference>
<dbReference type="InterPro" id="IPR036388">
    <property type="entry name" value="WH-like_DNA-bd_sf"/>
</dbReference>
<evidence type="ECO:0000256" key="4">
    <source>
        <dbReference type="ARBA" id="ARBA00023267"/>
    </source>
</evidence>
<protein>
    <recommendedName>
        <fullName evidence="5">Bifunctional ligase/repressor BirA</fullName>
    </recommendedName>
    <alternativeName>
        <fullName evidence="5">Biotin--[acetyl-CoA-carboxylase] ligase</fullName>
        <ecNumber evidence="5">6.3.4.15</ecNumber>
    </alternativeName>
    <alternativeName>
        <fullName evidence="5">Biotin--protein ligase</fullName>
    </alternativeName>
    <alternativeName>
        <fullName evidence="5">Biotin-[acetyl-CoA carboxylase] synthetase</fullName>
    </alternativeName>
</protein>
<keyword evidence="5" id="KW-0238">DNA-binding</keyword>
<dbReference type="Pfam" id="PF08279">
    <property type="entry name" value="HTH_11"/>
    <property type="match status" value="1"/>
</dbReference>
<keyword evidence="8" id="KW-1185">Reference proteome</keyword>
<feature type="binding site" evidence="5">
    <location>
        <position position="186"/>
    </location>
    <ligand>
        <name>biotin</name>
        <dbReference type="ChEBI" id="CHEBI:57586"/>
    </ligand>
</feature>
<dbReference type="InterPro" id="IPR003142">
    <property type="entry name" value="BPL_C"/>
</dbReference>
<feature type="DNA-binding region" description="H-T-H motif" evidence="5">
    <location>
        <begin position="20"/>
        <end position="39"/>
    </location>
</feature>
<dbReference type="InterPro" id="IPR030855">
    <property type="entry name" value="Bifunct_BirA"/>
</dbReference>
<accession>A0ABR8SX52</accession>
<keyword evidence="3 5" id="KW-0067">ATP-binding</keyword>
<evidence type="ECO:0000313" key="7">
    <source>
        <dbReference type="EMBL" id="MBD7968076.1"/>
    </source>
</evidence>
<name>A0ABR8SX52_9BACL</name>
<dbReference type="Gene3D" id="2.30.30.100">
    <property type="match status" value="1"/>
</dbReference>
<evidence type="ECO:0000313" key="8">
    <source>
        <dbReference type="Proteomes" id="UP000608071"/>
    </source>
</evidence>
<dbReference type="SUPFAM" id="SSF50037">
    <property type="entry name" value="C-terminal domain of transcriptional repressors"/>
    <property type="match status" value="1"/>
</dbReference>
<keyword evidence="5" id="KW-0805">Transcription regulation</keyword>
<dbReference type="CDD" id="cd16442">
    <property type="entry name" value="BPL"/>
    <property type="match status" value="1"/>
</dbReference>
<keyword evidence="1 5" id="KW-0436">Ligase</keyword>
<dbReference type="PROSITE" id="PS51733">
    <property type="entry name" value="BPL_LPL_CATALYTIC"/>
    <property type="match status" value="1"/>
</dbReference>
<dbReference type="InterPro" id="IPR004408">
    <property type="entry name" value="Biotin_CoA_COase_ligase"/>
</dbReference>
<keyword evidence="5" id="KW-0678">Repressor</keyword>
<reference evidence="7 8" key="1">
    <citation type="submission" date="2020-08" db="EMBL/GenBank/DDBJ databases">
        <title>A Genomic Blueprint of the Chicken Gut Microbiome.</title>
        <authorList>
            <person name="Gilroy R."/>
            <person name="Ravi A."/>
            <person name="Getino M."/>
            <person name="Pursley I."/>
            <person name="Horton D.L."/>
            <person name="Alikhan N.-F."/>
            <person name="Baker D."/>
            <person name="Gharbi K."/>
            <person name="Hall N."/>
            <person name="Watson M."/>
            <person name="Adriaenssens E.M."/>
            <person name="Foster-Nyarko E."/>
            <person name="Jarju S."/>
            <person name="Secka A."/>
            <person name="Antonio M."/>
            <person name="Oren A."/>
            <person name="Chaudhuri R."/>
            <person name="La Ragione R.M."/>
            <person name="Hildebrand F."/>
            <person name="Pallen M.J."/>
        </authorList>
    </citation>
    <scope>NUCLEOTIDE SEQUENCE [LARGE SCALE GENOMIC DNA]</scope>
    <source>
        <strain evidence="7 8">Sa2BVA9</strain>
    </source>
</reference>
<evidence type="ECO:0000259" key="6">
    <source>
        <dbReference type="PROSITE" id="PS51733"/>
    </source>
</evidence>
<dbReference type="InterPro" id="IPR008988">
    <property type="entry name" value="Transcriptional_repressor_C"/>
</dbReference>
<dbReference type="EMBL" id="JACSQL010000002">
    <property type="protein sequence ID" value="MBD7968076.1"/>
    <property type="molecule type" value="Genomic_DNA"/>
</dbReference>
<feature type="binding site" evidence="5">
    <location>
        <position position="115"/>
    </location>
    <ligand>
        <name>biotin</name>
        <dbReference type="ChEBI" id="CHEBI:57586"/>
    </ligand>
</feature>
<evidence type="ECO:0000256" key="5">
    <source>
        <dbReference type="HAMAP-Rule" id="MF_00978"/>
    </source>
</evidence>